<organism evidence="2 3">
    <name type="scientific">Phytophthora fragariaefolia</name>
    <dbReference type="NCBI Taxonomy" id="1490495"/>
    <lineage>
        <taxon>Eukaryota</taxon>
        <taxon>Sar</taxon>
        <taxon>Stramenopiles</taxon>
        <taxon>Oomycota</taxon>
        <taxon>Peronosporomycetes</taxon>
        <taxon>Peronosporales</taxon>
        <taxon>Peronosporaceae</taxon>
        <taxon>Phytophthora</taxon>
    </lineage>
</organism>
<reference evidence="2" key="1">
    <citation type="submission" date="2023-04" db="EMBL/GenBank/DDBJ databases">
        <title>Phytophthora fragariaefolia NBRC 109709.</title>
        <authorList>
            <person name="Ichikawa N."/>
            <person name="Sato H."/>
            <person name="Tonouchi N."/>
        </authorList>
    </citation>
    <scope>NUCLEOTIDE SEQUENCE</scope>
    <source>
        <strain evidence="2">NBRC 109709</strain>
    </source>
</reference>
<dbReference type="AlphaFoldDB" id="A0A9W6YCI2"/>
<evidence type="ECO:0000313" key="3">
    <source>
        <dbReference type="Proteomes" id="UP001165121"/>
    </source>
</evidence>
<dbReference type="OrthoDB" id="413122at2759"/>
<sequence>MQSVVLKFGVFRERLTDGVPELTGKAMEQLVLMLQAEQVNPVPYRPQMVGLVERFNRTWKDFVATYMHKDGQNDWDAWIDFAVYAYNSGKHSTVALSPNELMLGRRLRPPNELLRKAQVKEAGELTIYHQRLLAAMKNSHECAERAREREQEGQARYYNRKVRRQRVFRIGDKVWLFRPPRGPTATKFVHLWAGPMRIIDVAGYDNFLIEREDRAGGREFIAHVSFLVAYHQPEAILTQAAADIDAQLEYESQPEGEVDDGALRESTEATAAAVHAVTTKRTGKRPYQAGDAADAWERPSEKLVESRRRRRRNKAGHYVLEYELQPVRPTPGAPNGDKRWGSITEYDELFEHDRVVEDSGFEKGV</sequence>
<accession>A0A9W6YCI2</accession>
<dbReference type="GO" id="GO:0015074">
    <property type="term" value="P:DNA integration"/>
    <property type="evidence" value="ECO:0007669"/>
    <property type="project" value="InterPro"/>
</dbReference>
<dbReference type="InterPro" id="IPR036397">
    <property type="entry name" value="RNaseH_sf"/>
</dbReference>
<dbReference type="Gene3D" id="3.30.420.10">
    <property type="entry name" value="Ribonuclease H-like superfamily/Ribonuclease H"/>
    <property type="match status" value="1"/>
</dbReference>
<gene>
    <name evidence="2" type="ORF">Pfra01_002597700</name>
</gene>
<dbReference type="PANTHER" id="PTHR37984:SF15">
    <property type="entry name" value="INTEGRASE CATALYTIC DOMAIN-CONTAINING PROTEIN"/>
    <property type="match status" value="1"/>
</dbReference>
<keyword evidence="3" id="KW-1185">Reference proteome</keyword>
<dbReference type="EMBL" id="BSXT01005152">
    <property type="protein sequence ID" value="GMF59903.1"/>
    <property type="molecule type" value="Genomic_DNA"/>
</dbReference>
<comment type="caution">
    <text evidence="2">The sequence shown here is derived from an EMBL/GenBank/DDBJ whole genome shotgun (WGS) entry which is preliminary data.</text>
</comment>
<dbReference type="SUPFAM" id="SSF53098">
    <property type="entry name" value="Ribonuclease H-like"/>
    <property type="match status" value="1"/>
</dbReference>
<dbReference type="InterPro" id="IPR012337">
    <property type="entry name" value="RNaseH-like_sf"/>
</dbReference>
<name>A0A9W6YCI2_9STRA</name>
<dbReference type="GO" id="GO:0003676">
    <property type="term" value="F:nucleic acid binding"/>
    <property type="evidence" value="ECO:0007669"/>
    <property type="project" value="InterPro"/>
</dbReference>
<evidence type="ECO:0000259" key="1">
    <source>
        <dbReference type="PROSITE" id="PS50994"/>
    </source>
</evidence>
<dbReference type="PROSITE" id="PS50994">
    <property type="entry name" value="INTEGRASE"/>
    <property type="match status" value="1"/>
</dbReference>
<protein>
    <submittedName>
        <fullName evidence="2">Unnamed protein product</fullName>
    </submittedName>
</protein>
<dbReference type="Proteomes" id="UP001165121">
    <property type="component" value="Unassembled WGS sequence"/>
</dbReference>
<feature type="domain" description="Integrase catalytic" evidence="1">
    <location>
        <begin position="1"/>
        <end position="106"/>
    </location>
</feature>
<dbReference type="InterPro" id="IPR050951">
    <property type="entry name" value="Retrovirus_Pol_polyprotein"/>
</dbReference>
<proteinExistence type="predicted"/>
<dbReference type="InterPro" id="IPR001584">
    <property type="entry name" value="Integrase_cat-core"/>
</dbReference>
<dbReference type="PANTHER" id="PTHR37984">
    <property type="entry name" value="PROTEIN CBG26694"/>
    <property type="match status" value="1"/>
</dbReference>
<evidence type="ECO:0000313" key="2">
    <source>
        <dbReference type="EMBL" id="GMF59903.1"/>
    </source>
</evidence>